<evidence type="ECO:0008006" key="3">
    <source>
        <dbReference type="Google" id="ProtNLM"/>
    </source>
</evidence>
<evidence type="ECO:0000313" key="1">
    <source>
        <dbReference type="EMBL" id="RFC55127.1"/>
    </source>
</evidence>
<dbReference type="InterPro" id="IPR023393">
    <property type="entry name" value="START-like_dom_sf"/>
</dbReference>
<dbReference type="AlphaFoldDB" id="A0A3E1F097"/>
<comment type="caution">
    <text evidence="1">The sequence shown here is derived from an EMBL/GenBank/DDBJ whole genome shotgun (WGS) entry which is preliminary data.</text>
</comment>
<dbReference type="RefSeq" id="WP_116880106.1">
    <property type="nucleotide sequence ID" value="NZ_QURB01000002.1"/>
</dbReference>
<protein>
    <recommendedName>
        <fullName evidence="3">SRPBCC family protein</fullName>
    </recommendedName>
</protein>
<dbReference type="EMBL" id="QURB01000002">
    <property type="protein sequence ID" value="RFC55127.1"/>
    <property type="molecule type" value="Genomic_DNA"/>
</dbReference>
<reference evidence="1 2" key="1">
    <citation type="submission" date="2018-08" db="EMBL/GenBank/DDBJ databases">
        <title>The draft genome squence of Brumimicrobium sp. N62.</title>
        <authorList>
            <person name="Du Z.-J."/>
            <person name="Luo H.-R."/>
        </authorList>
    </citation>
    <scope>NUCLEOTIDE SEQUENCE [LARGE SCALE GENOMIC DNA]</scope>
    <source>
        <strain evidence="1 2">N62</strain>
    </source>
</reference>
<proteinExistence type="predicted"/>
<dbReference type="OrthoDB" id="1011799at2"/>
<accession>A0A3E1F097</accession>
<sequence>MKIDSNKSIVNAPIEEVFAFLQNTENIGKLLPENEVKDFRGTATECSFKVQGGITISLVQSDLKPNNEIRMTSGEKSPFPFKLSVLLSDADGKTEGFIAFDGEVNAFLKMMVKKPLTNLFNHMTGELKQVFES</sequence>
<dbReference type="Gene3D" id="3.30.530.20">
    <property type="match status" value="1"/>
</dbReference>
<keyword evidence="2" id="KW-1185">Reference proteome</keyword>
<organism evidence="1 2">
    <name type="scientific">Brumimicrobium aurantiacum</name>
    <dbReference type="NCBI Taxonomy" id="1737063"/>
    <lineage>
        <taxon>Bacteria</taxon>
        <taxon>Pseudomonadati</taxon>
        <taxon>Bacteroidota</taxon>
        <taxon>Flavobacteriia</taxon>
        <taxon>Flavobacteriales</taxon>
        <taxon>Crocinitomicaceae</taxon>
        <taxon>Brumimicrobium</taxon>
    </lineage>
</organism>
<dbReference type="Proteomes" id="UP000257127">
    <property type="component" value="Unassembled WGS sequence"/>
</dbReference>
<dbReference type="SUPFAM" id="SSF55961">
    <property type="entry name" value="Bet v1-like"/>
    <property type="match status" value="1"/>
</dbReference>
<gene>
    <name evidence="1" type="ORF">DXU93_04715</name>
</gene>
<name>A0A3E1F097_9FLAO</name>
<evidence type="ECO:0000313" key="2">
    <source>
        <dbReference type="Proteomes" id="UP000257127"/>
    </source>
</evidence>